<feature type="compositionally biased region" description="Low complexity" evidence="1">
    <location>
        <begin position="132"/>
        <end position="161"/>
    </location>
</feature>
<name>S8F7P7_FOMSC</name>
<feature type="compositionally biased region" description="Pro residues" evidence="1">
    <location>
        <begin position="441"/>
        <end position="450"/>
    </location>
</feature>
<dbReference type="AlphaFoldDB" id="S8F7P7"/>
<dbReference type="EMBL" id="KE504174">
    <property type="protein sequence ID" value="EPS97655.1"/>
    <property type="molecule type" value="Genomic_DNA"/>
</dbReference>
<sequence>MQTRSLTSHSAARPLSLPPSLPSNLASPPSPTLRDGRSFAQVLNGELRTMTAQPAQATGAANVDTHNAVQQSPTPQENDDQTGSATGHLGTTAGPVEEPARMAADENEPAPLQQRKKQKKVAKKTKGKGKAKATAQTAPPVLTPPTTATEQSNKTAAAAATGEEPVAKKRRYDENTSTTDMADPLTTQTTTGESIAAEANATPPTVTPVSQSAVTCPTSPVSRGSSVYWEVFDTDPLLDNANQSDVTNLTAYGTHWANETTTSAEPTLAPVVYASTAHHPHSTLPPLSPSKLPRNRDLSTLRWQRPAPMWARQPSSSSSSRITLDQNIETSDPTYDLFWNGPSQGDDKQTQQVMFQESMSKPPPMITSNMLAHENPLMDLYRADTSVSGITDHSMTASTPLNRTRSHTNPTPPVNIASHRASTPQSYTHLPMASSSSYPMNPTPHLPPIPELNHESLLRAPTDLYPQRDYPASSTPRANTLASLPPIPAYMAASIAANRAKTTGSQTSGLVTPAEPWFRVQGRDPEWLTQDMRPQQLELFRKDGRAKAFILFPGCGTQDASIGAKMQLAIEELNEVHNLERGDIESFASQPKIAHRHPNKEPWGCVVRSRFFPIIAEFIRKCWYSSRRTTFCVLPFDPTPPLLVAVWTRKERFINPTSEGIADYFANLFSQRDHAELIGWIIQTDMSEASTTLWPSTTIPDAITTLIASIRVRILPRRLPGNIEEPLVLLYCNPPTANVEHWRLFRDYVQAIPVGSEETGFPEPYTASIFCQLCHAHDHFTGMCELPNLDDWFGPSTTDIIRQQYPQPPDDSSNRTQRGPRREGAPGPGGGDPSGNRKGKSRDYGNSGQRY</sequence>
<feature type="compositionally biased region" description="Polar residues" evidence="1">
    <location>
        <begin position="799"/>
        <end position="817"/>
    </location>
</feature>
<feature type="compositionally biased region" description="Polar residues" evidence="1">
    <location>
        <begin position="202"/>
        <end position="220"/>
    </location>
</feature>
<accession>S8F7P7</accession>
<dbReference type="Proteomes" id="UP000015241">
    <property type="component" value="Unassembled WGS sequence"/>
</dbReference>
<evidence type="ECO:0000313" key="2">
    <source>
        <dbReference type="EMBL" id="EPS97655.1"/>
    </source>
</evidence>
<feature type="compositionally biased region" description="Polar residues" evidence="1">
    <location>
        <begin position="175"/>
        <end position="187"/>
    </location>
</feature>
<organism evidence="2 3">
    <name type="scientific">Fomitopsis schrenkii</name>
    <name type="common">Brown rot fungus</name>
    <dbReference type="NCBI Taxonomy" id="2126942"/>
    <lineage>
        <taxon>Eukaryota</taxon>
        <taxon>Fungi</taxon>
        <taxon>Dikarya</taxon>
        <taxon>Basidiomycota</taxon>
        <taxon>Agaricomycotina</taxon>
        <taxon>Agaricomycetes</taxon>
        <taxon>Polyporales</taxon>
        <taxon>Fomitopsis</taxon>
    </lineage>
</organism>
<feature type="region of interest" description="Disordered" evidence="1">
    <location>
        <begin position="799"/>
        <end position="851"/>
    </location>
</feature>
<feature type="compositionally biased region" description="Basic residues" evidence="1">
    <location>
        <begin position="114"/>
        <end position="131"/>
    </location>
</feature>
<feature type="compositionally biased region" description="Polar residues" evidence="1">
    <location>
        <begin position="64"/>
        <end position="85"/>
    </location>
</feature>
<dbReference type="OrthoDB" id="2758679at2759"/>
<feature type="region of interest" description="Disordered" evidence="1">
    <location>
        <begin position="1"/>
        <end position="187"/>
    </location>
</feature>
<feature type="region of interest" description="Disordered" evidence="1">
    <location>
        <begin position="201"/>
        <end position="220"/>
    </location>
</feature>
<evidence type="ECO:0000313" key="3">
    <source>
        <dbReference type="Proteomes" id="UP000015241"/>
    </source>
</evidence>
<evidence type="ECO:0000256" key="1">
    <source>
        <dbReference type="SAM" id="MobiDB-lite"/>
    </source>
</evidence>
<dbReference type="STRING" id="743788.S8F7P7"/>
<feature type="region of interest" description="Disordered" evidence="1">
    <location>
        <begin position="395"/>
        <end position="452"/>
    </location>
</feature>
<protein>
    <submittedName>
        <fullName evidence="2">Uncharacterized protein</fullName>
    </submittedName>
</protein>
<feature type="compositionally biased region" description="Polar residues" evidence="1">
    <location>
        <begin position="420"/>
        <end position="440"/>
    </location>
</feature>
<dbReference type="InParanoid" id="S8F7P7"/>
<dbReference type="HOGENOM" id="CLU_335242_0_0_1"/>
<gene>
    <name evidence="2" type="ORF">FOMPIDRAFT_113422</name>
</gene>
<feature type="compositionally biased region" description="Polar residues" evidence="1">
    <location>
        <begin position="395"/>
        <end position="409"/>
    </location>
</feature>
<keyword evidence="3" id="KW-1185">Reference proteome</keyword>
<reference evidence="2 3" key="1">
    <citation type="journal article" date="2012" name="Science">
        <title>The Paleozoic origin of enzymatic lignin decomposition reconstructed from 31 fungal genomes.</title>
        <authorList>
            <person name="Floudas D."/>
            <person name="Binder M."/>
            <person name="Riley R."/>
            <person name="Barry K."/>
            <person name="Blanchette R.A."/>
            <person name="Henrissat B."/>
            <person name="Martinez A.T."/>
            <person name="Otillar R."/>
            <person name="Spatafora J.W."/>
            <person name="Yadav J.S."/>
            <person name="Aerts A."/>
            <person name="Benoit I."/>
            <person name="Boyd A."/>
            <person name="Carlson A."/>
            <person name="Copeland A."/>
            <person name="Coutinho P.M."/>
            <person name="de Vries R.P."/>
            <person name="Ferreira P."/>
            <person name="Findley K."/>
            <person name="Foster B."/>
            <person name="Gaskell J."/>
            <person name="Glotzer D."/>
            <person name="Gorecki P."/>
            <person name="Heitman J."/>
            <person name="Hesse C."/>
            <person name="Hori C."/>
            <person name="Igarashi K."/>
            <person name="Jurgens J.A."/>
            <person name="Kallen N."/>
            <person name="Kersten P."/>
            <person name="Kohler A."/>
            <person name="Kuees U."/>
            <person name="Kumar T.K.A."/>
            <person name="Kuo A."/>
            <person name="LaButti K."/>
            <person name="Larrondo L.F."/>
            <person name="Lindquist E."/>
            <person name="Ling A."/>
            <person name="Lombard V."/>
            <person name="Lucas S."/>
            <person name="Lundell T."/>
            <person name="Martin R."/>
            <person name="McLaughlin D.J."/>
            <person name="Morgenstern I."/>
            <person name="Morin E."/>
            <person name="Murat C."/>
            <person name="Nagy L.G."/>
            <person name="Nolan M."/>
            <person name="Ohm R.A."/>
            <person name="Patyshakuliyeva A."/>
            <person name="Rokas A."/>
            <person name="Ruiz-Duenas F.J."/>
            <person name="Sabat G."/>
            <person name="Salamov A."/>
            <person name="Samejima M."/>
            <person name="Schmutz J."/>
            <person name="Slot J.C."/>
            <person name="St John F."/>
            <person name="Stenlid J."/>
            <person name="Sun H."/>
            <person name="Sun S."/>
            <person name="Syed K."/>
            <person name="Tsang A."/>
            <person name="Wiebenga A."/>
            <person name="Young D."/>
            <person name="Pisabarro A."/>
            <person name="Eastwood D.C."/>
            <person name="Martin F."/>
            <person name="Cullen D."/>
            <person name="Grigoriev I.V."/>
            <person name="Hibbett D.S."/>
        </authorList>
    </citation>
    <scope>NUCLEOTIDE SEQUENCE</scope>
    <source>
        <strain evidence="3">FP-58527</strain>
    </source>
</reference>
<feature type="compositionally biased region" description="Basic and acidic residues" evidence="1">
    <location>
        <begin position="165"/>
        <end position="174"/>
    </location>
</feature>
<proteinExistence type="predicted"/>